<feature type="chain" id="PRO_5043130412" evidence="8">
    <location>
        <begin position="23"/>
        <end position="214"/>
    </location>
</feature>
<evidence type="ECO:0000256" key="6">
    <source>
        <dbReference type="RuleBase" id="RU000682"/>
    </source>
</evidence>
<dbReference type="PROSITE" id="PS50071">
    <property type="entry name" value="HOMEOBOX_2"/>
    <property type="match status" value="1"/>
</dbReference>
<evidence type="ECO:0000256" key="1">
    <source>
        <dbReference type="ARBA" id="ARBA00004123"/>
    </source>
</evidence>
<feature type="region of interest" description="Disordered" evidence="7">
    <location>
        <begin position="85"/>
        <end position="114"/>
    </location>
</feature>
<evidence type="ECO:0000256" key="4">
    <source>
        <dbReference type="ARBA" id="ARBA00023242"/>
    </source>
</evidence>
<feature type="domain" description="Homeobox" evidence="9">
    <location>
        <begin position="25"/>
        <end position="85"/>
    </location>
</feature>
<dbReference type="InterPro" id="IPR001356">
    <property type="entry name" value="HD"/>
</dbReference>
<feature type="compositionally biased region" description="Polar residues" evidence="7">
    <location>
        <begin position="90"/>
        <end position="100"/>
    </location>
</feature>
<dbReference type="GO" id="GO:0000977">
    <property type="term" value="F:RNA polymerase II transcription regulatory region sequence-specific DNA binding"/>
    <property type="evidence" value="ECO:0007669"/>
    <property type="project" value="TreeGrafter"/>
</dbReference>
<evidence type="ECO:0000313" key="11">
    <source>
        <dbReference type="Proteomes" id="UP000267027"/>
    </source>
</evidence>
<name>A0A0R3PX12_ANGCS</name>
<keyword evidence="3 5" id="KW-0371">Homeobox</keyword>
<dbReference type="Proteomes" id="UP000267027">
    <property type="component" value="Unassembled WGS sequence"/>
</dbReference>
<reference evidence="12" key="1">
    <citation type="submission" date="2017-02" db="UniProtKB">
        <authorList>
            <consortium name="WormBaseParasite"/>
        </authorList>
    </citation>
    <scope>IDENTIFICATION</scope>
</reference>
<dbReference type="SUPFAM" id="SSF46689">
    <property type="entry name" value="Homeodomain-like"/>
    <property type="match status" value="1"/>
</dbReference>
<reference evidence="10 11" key="2">
    <citation type="submission" date="2018-11" db="EMBL/GenBank/DDBJ databases">
        <authorList>
            <consortium name="Pathogen Informatics"/>
        </authorList>
    </citation>
    <scope>NUCLEOTIDE SEQUENCE [LARGE SCALE GENOMIC DNA]</scope>
    <source>
        <strain evidence="10 11">Costa Rica</strain>
    </source>
</reference>
<evidence type="ECO:0000259" key="9">
    <source>
        <dbReference type="PROSITE" id="PS50071"/>
    </source>
</evidence>
<keyword evidence="2 5" id="KW-0238">DNA-binding</keyword>
<keyword evidence="8" id="KW-0732">Signal</keyword>
<dbReference type="PROSITE" id="PS00027">
    <property type="entry name" value="HOMEOBOX_1"/>
    <property type="match status" value="1"/>
</dbReference>
<dbReference type="AlphaFoldDB" id="A0A0R3PX12"/>
<keyword evidence="11" id="KW-1185">Reference proteome</keyword>
<evidence type="ECO:0000256" key="8">
    <source>
        <dbReference type="SAM" id="SignalP"/>
    </source>
</evidence>
<dbReference type="GO" id="GO:0005634">
    <property type="term" value="C:nucleus"/>
    <property type="evidence" value="ECO:0007669"/>
    <property type="project" value="UniProtKB-SubCell"/>
</dbReference>
<evidence type="ECO:0000313" key="10">
    <source>
        <dbReference type="EMBL" id="VDM62347.1"/>
    </source>
</evidence>
<protein>
    <submittedName>
        <fullName evidence="12">Homeobox domain-containing protein</fullName>
    </submittedName>
</protein>
<dbReference type="GO" id="GO:0030182">
    <property type="term" value="P:neuron differentiation"/>
    <property type="evidence" value="ECO:0007669"/>
    <property type="project" value="UniProtKB-ARBA"/>
</dbReference>
<evidence type="ECO:0000256" key="2">
    <source>
        <dbReference type="ARBA" id="ARBA00023125"/>
    </source>
</evidence>
<dbReference type="InterPro" id="IPR050649">
    <property type="entry name" value="Paired_Homeobox_TFs"/>
</dbReference>
<dbReference type="Gene3D" id="1.10.10.60">
    <property type="entry name" value="Homeodomain-like"/>
    <property type="match status" value="1"/>
</dbReference>
<dbReference type="InterPro" id="IPR017970">
    <property type="entry name" value="Homeobox_CS"/>
</dbReference>
<dbReference type="OMA" id="RVQIWFK"/>
<dbReference type="WBParaSite" id="ACOC_0001076101-mRNA-1">
    <property type="protein sequence ID" value="ACOC_0001076101-mRNA-1"/>
    <property type="gene ID" value="ACOC_0001076101"/>
</dbReference>
<feature type="DNA-binding region" description="Homeobox" evidence="5">
    <location>
        <begin position="27"/>
        <end position="86"/>
    </location>
</feature>
<evidence type="ECO:0000313" key="12">
    <source>
        <dbReference type="WBParaSite" id="ACOC_0001076101-mRNA-1"/>
    </source>
</evidence>
<dbReference type="PANTHER" id="PTHR24329">
    <property type="entry name" value="HOMEOBOX PROTEIN ARISTALESS"/>
    <property type="match status" value="1"/>
</dbReference>
<dbReference type="FunFam" id="1.10.10.60:FF:000679">
    <property type="entry name" value="Homeobox protein aristaless"/>
    <property type="match status" value="1"/>
</dbReference>
<keyword evidence="4 5" id="KW-0539">Nucleus</keyword>
<dbReference type="GO" id="GO:0000981">
    <property type="term" value="F:DNA-binding transcription factor activity, RNA polymerase II-specific"/>
    <property type="evidence" value="ECO:0007669"/>
    <property type="project" value="InterPro"/>
</dbReference>
<dbReference type="EMBL" id="UYYA01004539">
    <property type="protein sequence ID" value="VDM62347.1"/>
    <property type="molecule type" value="Genomic_DNA"/>
</dbReference>
<dbReference type="InterPro" id="IPR009057">
    <property type="entry name" value="Homeodomain-like_sf"/>
</dbReference>
<evidence type="ECO:0000256" key="7">
    <source>
        <dbReference type="SAM" id="MobiDB-lite"/>
    </source>
</evidence>
<evidence type="ECO:0000256" key="3">
    <source>
        <dbReference type="ARBA" id="ARBA00023155"/>
    </source>
</evidence>
<sequence length="214" mass="24775">TISSIYKAWLLFALKITFFSDATRRNGRRERTSFNRIQLEHLERVFRETHYPDLYKREEVARAINLQEARVQVWFKNRRAKDRQLKKTHQLQISQRATSGSSSNESPPPEPKVSDLKLLTNIAVPGTAEFNQRNDSKYASVGGMGLKMEKEEQKYVENKFPSGSPPTSAAWAYPLPTTSYSIYNNFYATPPNYYHHYGYTSDYTPQNPSYCGQL</sequence>
<comment type="subcellular location">
    <subcellularLocation>
        <location evidence="1 5 6">Nucleus</location>
    </subcellularLocation>
</comment>
<dbReference type="Pfam" id="PF00046">
    <property type="entry name" value="Homeodomain"/>
    <property type="match status" value="1"/>
</dbReference>
<proteinExistence type="predicted"/>
<dbReference type="SMART" id="SM00389">
    <property type="entry name" value="HOX"/>
    <property type="match status" value="1"/>
</dbReference>
<evidence type="ECO:0000256" key="5">
    <source>
        <dbReference type="PROSITE-ProRule" id="PRU00108"/>
    </source>
</evidence>
<dbReference type="OrthoDB" id="6159439at2759"/>
<organism evidence="12">
    <name type="scientific">Angiostrongylus costaricensis</name>
    <name type="common">Nematode worm</name>
    <dbReference type="NCBI Taxonomy" id="334426"/>
    <lineage>
        <taxon>Eukaryota</taxon>
        <taxon>Metazoa</taxon>
        <taxon>Ecdysozoa</taxon>
        <taxon>Nematoda</taxon>
        <taxon>Chromadorea</taxon>
        <taxon>Rhabditida</taxon>
        <taxon>Rhabditina</taxon>
        <taxon>Rhabditomorpha</taxon>
        <taxon>Strongyloidea</taxon>
        <taxon>Metastrongylidae</taxon>
        <taxon>Angiostrongylus</taxon>
    </lineage>
</organism>
<accession>A0A0R3PX12</accession>
<gene>
    <name evidence="10" type="ORF">ACOC_LOCUS10762</name>
</gene>
<dbReference type="PANTHER" id="PTHR24329:SF543">
    <property type="entry name" value="FI01017P-RELATED"/>
    <property type="match status" value="1"/>
</dbReference>
<dbReference type="STRING" id="334426.A0A0R3PX12"/>
<dbReference type="CDD" id="cd00086">
    <property type="entry name" value="homeodomain"/>
    <property type="match status" value="1"/>
</dbReference>
<feature type="signal peptide" evidence="8">
    <location>
        <begin position="1"/>
        <end position="22"/>
    </location>
</feature>